<keyword evidence="3" id="KW-1185">Reference proteome</keyword>
<evidence type="ECO:0000313" key="2">
    <source>
        <dbReference type="EMBL" id="AEG99349.1"/>
    </source>
</evidence>
<dbReference type="SMART" id="SM00635">
    <property type="entry name" value="BID_2"/>
    <property type="match status" value="1"/>
</dbReference>
<dbReference type="EMBL" id="CP002824">
    <property type="protein sequence ID" value="AEG99349.1"/>
    <property type="molecule type" value="Genomic_DNA"/>
</dbReference>
<dbReference type="Proteomes" id="UP000008881">
    <property type="component" value="Chromosome"/>
</dbReference>
<name>A0A0H3G2E7_KLEAK</name>
<dbReference type="InterPro" id="IPR003343">
    <property type="entry name" value="Big_2"/>
</dbReference>
<dbReference type="Pfam" id="PF02368">
    <property type="entry name" value="Big_2"/>
    <property type="match status" value="1"/>
</dbReference>
<proteinExistence type="predicted"/>
<dbReference type="InterPro" id="IPR008964">
    <property type="entry name" value="Invasin/intimin_cell_adhesion"/>
</dbReference>
<protein>
    <recommendedName>
        <fullName evidence="1">BIG2 domain-containing protein</fullName>
    </recommendedName>
</protein>
<feature type="domain" description="BIG2" evidence="1">
    <location>
        <begin position="162"/>
        <end position="245"/>
    </location>
</feature>
<gene>
    <name evidence="2" type="ordered locus">EAE_22250</name>
</gene>
<sequence>MQGCSNNEQLIGRAKTLELAYGCANQVPAEGDWKLLGLPTSATWDMSPEALTSDADNGGFSSNLIASLDPTYSIEGEVRVKDRTDEFGIQQFVKYIADEVRARRQPAVWMRFHWGDYFHIGYMVPTGASDGGGVKEIVTYSFEFKLADGNTFQITEADEGIPVTGVTVAPTTSSIAAGESTTFEVTIAPADADDKVFTVTSSVPARATVAFAGNTVTVSAPSGATAGTAVITVKTDDGGFTATHTVTVTV</sequence>
<dbReference type="HOGENOM" id="CLU_093787_0_0_6"/>
<dbReference type="PATRIC" id="fig|1028307.3.peg.4423"/>
<reference evidence="2 3" key="1">
    <citation type="journal article" date="2012" name="J. Bacteriol.">
        <title>Complete genome sequence of Enterobacter aerogenes KCTC 2190.</title>
        <authorList>
            <person name="Shin S.H."/>
            <person name="Kim S."/>
            <person name="Kim J.Y."/>
            <person name="Lee S."/>
            <person name="Um Y."/>
            <person name="Oh M.K."/>
            <person name="Kim Y.R."/>
            <person name="Lee J."/>
            <person name="Yang K.S."/>
        </authorList>
    </citation>
    <scope>NUCLEOTIDE SEQUENCE [LARGE SCALE GENOMIC DNA]</scope>
    <source>
        <strain evidence="2 3">KCTC 2190</strain>
    </source>
</reference>
<dbReference type="GeneID" id="93312620"/>
<dbReference type="OrthoDB" id="6442027at2"/>
<organism evidence="2 3">
    <name type="scientific">Klebsiella aerogenes (strain ATCC 13048 / DSM 30053 / CCUG 1429 / JCM 1235 / KCTC 2190 / NBRC 13534 / NCIMB 10102 / NCTC 10006 / CDC 819-56)</name>
    <name type="common">Enterobacter aerogenes</name>
    <dbReference type="NCBI Taxonomy" id="1028307"/>
    <lineage>
        <taxon>Bacteria</taxon>
        <taxon>Pseudomonadati</taxon>
        <taxon>Pseudomonadota</taxon>
        <taxon>Gammaproteobacteria</taxon>
        <taxon>Enterobacterales</taxon>
        <taxon>Enterobacteriaceae</taxon>
        <taxon>Klebsiella/Raoultella group</taxon>
        <taxon>Klebsiella</taxon>
    </lineage>
</organism>
<evidence type="ECO:0000313" key="3">
    <source>
        <dbReference type="Proteomes" id="UP000008881"/>
    </source>
</evidence>
<accession>A0A0H3G2E7</accession>
<dbReference type="RefSeq" id="WP_015705869.1">
    <property type="nucleotide sequence ID" value="NC_015663.1"/>
</dbReference>
<dbReference type="KEGG" id="eae:EAE_22250"/>
<dbReference type="SUPFAM" id="SSF49373">
    <property type="entry name" value="Invasin/intimin cell-adhesion fragments"/>
    <property type="match status" value="1"/>
</dbReference>
<dbReference type="AlphaFoldDB" id="A0A0H3G2E7"/>
<dbReference type="Gene3D" id="2.60.40.1080">
    <property type="match status" value="1"/>
</dbReference>
<dbReference type="eggNOG" id="COG5492">
    <property type="taxonomic scope" value="Bacteria"/>
</dbReference>
<evidence type="ECO:0000259" key="1">
    <source>
        <dbReference type="SMART" id="SM00635"/>
    </source>
</evidence>